<sequence>MYAAAVHLHTRRAVLVLRLISPEERWIGAYPIILFQENIFIGDGPLSNIAIPRWRQYSRSLVRNDAECASKKTTSALYISVGISGGREAIFNYAFASTAIGPQ</sequence>
<evidence type="ECO:0000313" key="1">
    <source>
        <dbReference type="EMBL" id="KAJ1084901.1"/>
    </source>
</evidence>
<proteinExistence type="predicted"/>
<accession>A0AAV7KZN2</accession>
<keyword evidence="2" id="KW-1185">Reference proteome</keyword>
<name>A0AAV7KZN2_PLEWA</name>
<evidence type="ECO:0000313" key="2">
    <source>
        <dbReference type="Proteomes" id="UP001066276"/>
    </source>
</evidence>
<reference evidence="1" key="1">
    <citation type="journal article" date="2022" name="bioRxiv">
        <title>Sequencing and chromosome-scale assembly of the giantPleurodeles waltlgenome.</title>
        <authorList>
            <person name="Brown T."/>
            <person name="Elewa A."/>
            <person name="Iarovenko S."/>
            <person name="Subramanian E."/>
            <person name="Araus A.J."/>
            <person name="Petzold A."/>
            <person name="Susuki M."/>
            <person name="Suzuki K.-i.T."/>
            <person name="Hayashi T."/>
            <person name="Toyoda A."/>
            <person name="Oliveira C."/>
            <person name="Osipova E."/>
            <person name="Leigh N.D."/>
            <person name="Simon A."/>
            <person name="Yun M.H."/>
        </authorList>
    </citation>
    <scope>NUCLEOTIDE SEQUENCE</scope>
    <source>
        <strain evidence="1">20211129_DDA</strain>
        <tissue evidence="1">Liver</tissue>
    </source>
</reference>
<organism evidence="1 2">
    <name type="scientific">Pleurodeles waltl</name>
    <name type="common">Iberian ribbed newt</name>
    <dbReference type="NCBI Taxonomy" id="8319"/>
    <lineage>
        <taxon>Eukaryota</taxon>
        <taxon>Metazoa</taxon>
        <taxon>Chordata</taxon>
        <taxon>Craniata</taxon>
        <taxon>Vertebrata</taxon>
        <taxon>Euteleostomi</taxon>
        <taxon>Amphibia</taxon>
        <taxon>Batrachia</taxon>
        <taxon>Caudata</taxon>
        <taxon>Salamandroidea</taxon>
        <taxon>Salamandridae</taxon>
        <taxon>Pleurodelinae</taxon>
        <taxon>Pleurodeles</taxon>
    </lineage>
</organism>
<dbReference type="EMBL" id="JANPWB010000016">
    <property type="protein sequence ID" value="KAJ1084901.1"/>
    <property type="molecule type" value="Genomic_DNA"/>
</dbReference>
<comment type="caution">
    <text evidence="1">The sequence shown here is derived from an EMBL/GenBank/DDBJ whole genome shotgun (WGS) entry which is preliminary data.</text>
</comment>
<dbReference type="Proteomes" id="UP001066276">
    <property type="component" value="Chromosome 12"/>
</dbReference>
<protein>
    <submittedName>
        <fullName evidence="1">Uncharacterized protein</fullName>
    </submittedName>
</protein>
<dbReference type="AlphaFoldDB" id="A0AAV7KZN2"/>
<gene>
    <name evidence="1" type="ORF">NDU88_005041</name>
</gene>